<dbReference type="InterPro" id="IPR052741">
    <property type="entry name" value="Mitochondrial_HTD2"/>
</dbReference>
<accession>A0A5M8B609</accession>
<dbReference type="Pfam" id="PF13452">
    <property type="entry name" value="FAS1_DH_region"/>
    <property type="match status" value="1"/>
</dbReference>
<dbReference type="PANTHER" id="PTHR28152:SF1">
    <property type="entry name" value="HYDROXYACYL-THIOESTER DEHYDRATASE TYPE 2, MITOCHONDRIAL"/>
    <property type="match status" value="1"/>
</dbReference>
<dbReference type="PANTHER" id="PTHR28152">
    <property type="entry name" value="HYDROXYACYL-THIOESTER DEHYDRATASE TYPE 2, MITOCHONDRIAL"/>
    <property type="match status" value="1"/>
</dbReference>
<dbReference type="InterPro" id="IPR029069">
    <property type="entry name" value="HotDog_dom_sf"/>
</dbReference>
<proteinExistence type="predicted"/>
<keyword evidence="3" id="KW-1185">Reference proteome</keyword>
<dbReference type="AlphaFoldDB" id="A0A5M8B609"/>
<evidence type="ECO:0000313" key="2">
    <source>
        <dbReference type="EMBL" id="KAA6129801.1"/>
    </source>
</evidence>
<organism evidence="2 3">
    <name type="scientific">Cupriavidus cauae</name>
    <dbReference type="NCBI Taxonomy" id="2608999"/>
    <lineage>
        <taxon>Bacteria</taxon>
        <taxon>Pseudomonadati</taxon>
        <taxon>Pseudomonadota</taxon>
        <taxon>Betaproteobacteria</taxon>
        <taxon>Burkholderiales</taxon>
        <taxon>Burkholderiaceae</taxon>
        <taxon>Cupriavidus</taxon>
    </lineage>
</organism>
<dbReference type="Proteomes" id="UP000324324">
    <property type="component" value="Unassembled WGS sequence"/>
</dbReference>
<protein>
    <submittedName>
        <fullName evidence="2">Acyl-CoA dehydrogenase</fullName>
    </submittedName>
</protein>
<evidence type="ECO:0000313" key="3">
    <source>
        <dbReference type="Proteomes" id="UP000324324"/>
    </source>
</evidence>
<dbReference type="SUPFAM" id="SSF54637">
    <property type="entry name" value="Thioesterase/thiol ester dehydrase-isomerase"/>
    <property type="match status" value="2"/>
</dbReference>
<dbReference type="InterPro" id="IPR039569">
    <property type="entry name" value="FAS1-like_DH_region"/>
</dbReference>
<comment type="caution">
    <text evidence="2">The sequence shown here is derived from an EMBL/GenBank/DDBJ whole genome shotgun (WGS) entry which is preliminary data.</text>
</comment>
<dbReference type="GO" id="GO:0019171">
    <property type="term" value="F:(3R)-hydroxyacyl-[acyl-carrier-protein] dehydratase activity"/>
    <property type="evidence" value="ECO:0007669"/>
    <property type="project" value="TreeGrafter"/>
</dbReference>
<feature type="domain" description="FAS1-like dehydratase" evidence="1">
    <location>
        <begin position="93"/>
        <end position="154"/>
    </location>
</feature>
<reference evidence="2 3" key="1">
    <citation type="submission" date="2019-09" db="EMBL/GenBank/DDBJ databases">
        <title>Isolation of a novel species in the genus Cupriavidus from patients with sepsis using whole genome sequencing.</title>
        <authorList>
            <person name="Kweon O.J."/>
            <person name="Lee M.-K."/>
        </authorList>
    </citation>
    <scope>NUCLEOTIDE SEQUENCE [LARGE SCALE GENOMIC DNA]</scope>
    <source>
        <strain evidence="2 3">MKL-01</strain>
    </source>
</reference>
<evidence type="ECO:0000259" key="1">
    <source>
        <dbReference type="Pfam" id="PF13452"/>
    </source>
</evidence>
<dbReference type="EMBL" id="VWRN01000016">
    <property type="protein sequence ID" value="KAA6129801.1"/>
    <property type="molecule type" value="Genomic_DNA"/>
</dbReference>
<gene>
    <name evidence="2" type="ORF">F1599_04550</name>
</gene>
<name>A0A5M8B609_9BURK</name>
<sequence length="302" mass="33951">MAQQLTADPAASETHLDTDTSLEALRRWIGRSESRTETLALQPVLGLAATLDLDGEAIARGPLPPLWHWLYFLPRAPQHRLGRDGHAVLGGFLPPVPLPRRMWAGSELEFQRPLRVGDTVTRTSTIEEVQQKTGRSGELWFVSVRHVLTVDGETALSERHDIVYRAMPEPGQAQPARPRLPHQPQWQRQLHADPVLLFRFSALTFNGHRIHYDHDYVRDVEGYPGLVVHGPLQAVLMVDLLRRELPQANVKRFGFRGMAPLFDHDLVTVGGRRDDQQPGRVLLWTGDDAGGQAMEGWAVVEE</sequence>
<dbReference type="Gene3D" id="3.10.129.10">
    <property type="entry name" value="Hotdog Thioesterase"/>
    <property type="match status" value="2"/>
</dbReference>